<evidence type="ECO:0000259" key="1">
    <source>
        <dbReference type="Pfam" id="PF00669"/>
    </source>
</evidence>
<proteinExistence type="predicted"/>
<reference evidence="2 3" key="1">
    <citation type="submission" date="2015-01" db="EMBL/GenBank/DDBJ databases">
        <title>Genome sequencing of Jeotgalibacillus soli.</title>
        <authorList>
            <person name="Goh K.M."/>
            <person name="Chan K.-G."/>
            <person name="Yaakop A.S."/>
            <person name="Ee R."/>
            <person name="Gan H.M."/>
            <person name="Chan C.S."/>
        </authorList>
    </citation>
    <scope>NUCLEOTIDE SEQUENCE [LARGE SCALE GENOMIC DNA]</scope>
    <source>
        <strain evidence="2 3">P9</strain>
    </source>
</reference>
<evidence type="ECO:0000313" key="3">
    <source>
        <dbReference type="Proteomes" id="UP000031938"/>
    </source>
</evidence>
<dbReference type="GO" id="GO:0071973">
    <property type="term" value="P:bacterial-type flagellum-dependent cell motility"/>
    <property type="evidence" value="ECO:0007669"/>
    <property type="project" value="InterPro"/>
</dbReference>
<organism evidence="2 3">
    <name type="scientific">Jeotgalibacillus soli</name>
    <dbReference type="NCBI Taxonomy" id="889306"/>
    <lineage>
        <taxon>Bacteria</taxon>
        <taxon>Bacillati</taxon>
        <taxon>Bacillota</taxon>
        <taxon>Bacilli</taxon>
        <taxon>Bacillales</taxon>
        <taxon>Caryophanaceae</taxon>
        <taxon>Jeotgalibacillus</taxon>
    </lineage>
</organism>
<dbReference type="OrthoDB" id="9758307at2"/>
<name>A0A0C2S7B6_9BACL</name>
<dbReference type="PANTHER" id="PTHR42792:SF1">
    <property type="entry name" value="FLAGELLAR HOOK-ASSOCIATED PROTEIN 3"/>
    <property type="match status" value="1"/>
</dbReference>
<dbReference type="Gene3D" id="1.20.1330.10">
    <property type="entry name" value="f41 fragment of flagellin, N-terminal domain"/>
    <property type="match status" value="1"/>
</dbReference>
<dbReference type="Proteomes" id="UP000031938">
    <property type="component" value="Unassembled WGS sequence"/>
</dbReference>
<dbReference type="EMBL" id="JXRP01000009">
    <property type="protein sequence ID" value="KIL49914.1"/>
    <property type="molecule type" value="Genomic_DNA"/>
</dbReference>
<protein>
    <recommendedName>
        <fullName evidence="1">Flagellin N-terminal domain-containing protein</fullName>
    </recommendedName>
</protein>
<sequence>MRITQSMLSNNSLRHLSQSYQRMQTYQDQLNTGKKITKPSQDPVVAMKGIRYRTEVMETRQYLDRNLAQVYSWVENADSSLDKVGEVMKRVRDLTVQASNDTYDENQRKSLSEEVTQLIAHIGTLTNTKVNNQYIFNGTDTINPPYNAEGIDINPSEIAAGNENTYILTYNSKTFEWDDTANGGLGAFTDGTAEYVLNGTVFEEASTGTVLPANDVVVIEKSAIPSNNESINIEIMKGIELGVNIAPGESFSSTFFGDLHVLQKKLSSGAKGEELSSFIGKLDKHMDAFLSKRSEIGAKYNRVEMIENRLSEQEVIATKVMSENEDVDAERVIIDMLSEETLLRATLASSSRIIQPTLMDFLR</sequence>
<dbReference type="SUPFAM" id="SSF64518">
    <property type="entry name" value="Phase 1 flagellin"/>
    <property type="match status" value="1"/>
</dbReference>
<accession>A0A0C2S7B6</accession>
<gene>
    <name evidence="2" type="ORF">KP78_13820</name>
</gene>
<dbReference type="STRING" id="889306.KP78_13820"/>
<dbReference type="RefSeq" id="WP_041087203.1">
    <property type="nucleotide sequence ID" value="NZ_JXRP01000009.1"/>
</dbReference>
<dbReference type="AlphaFoldDB" id="A0A0C2S7B6"/>
<dbReference type="InterPro" id="IPR001492">
    <property type="entry name" value="Flagellin"/>
</dbReference>
<keyword evidence="3" id="KW-1185">Reference proteome</keyword>
<comment type="caution">
    <text evidence="2">The sequence shown here is derived from an EMBL/GenBank/DDBJ whole genome shotgun (WGS) entry which is preliminary data.</text>
</comment>
<dbReference type="GO" id="GO:0005198">
    <property type="term" value="F:structural molecule activity"/>
    <property type="evidence" value="ECO:0007669"/>
    <property type="project" value="InterPro"/>
</dbReference>
<evidence type="ECO:0000313" key="2">
    <source>
        <dbReference type="EMBL" id="KIL49914.1"/>
    </source>
</evidence>
<dbReference type="InterPro" id="IPR001029">
    <property type="entry name" value="Flagellin_N"/>
</dbReference>
<dbReference type="PATRIC" id="fig|889306.3.peg.1391"/>
<dbReference type="Pfam" id="PF00669">
    <property type="entry name" value="Flagellin_N"/>
    <property type="match status" value="1"/>
</dbReference>
<dbReference type="InterPro" id="IPR013384">
    <property type="entry name" value="Flagell_FlgL"/>
</dbReference>
<dbReference type="PANTHER" id="PTHR42792">
    <property type="entry name" value="FLAGELLIN"/>
    <property type="match status" value="1"/>
</dbReference>
<feature type="domain" description="Flagellin N-terminal" evidence="1">
    <location>
        <begin position="4"/>
        <end position="141"/>
    </location>
</feature>
<dbReference type="GO" id="GO:0009424">
    <property type="term" value="C:bacterial-type flagellum hook"/>
    <property type="evidence" value="ECO:0007669"/>
    <property type="project" value="InterPro"/>
</dbReference>
<dbReference type="NCBIfam" id="TIGR02550">
    <property type="entry name" value="flagell_flgL"/>
    <property type="match status" value="1"/>
</dbReference>